<dbReference type="InterPro" id="IPR036779">
    <property type="entry name" value="LysM_dom_sf"/>
</dbReference>
<dbReference type="InterPro" id="IPR018392">
    <property type="entry name" value="LysM"/>
</dbReference>
<accession>A0A6C0P0R1</accession>
<feature type="compositionally biased region" description="Low complexity" evidence="1">
    <location>
        <begin position="60"/>
        <end position="69"/>
    </location>
</feature>
<proteinExistence type="predicted"/>
<dbReference type="AlphaFoldDB" id="A0A6C0P0R1"/>
<dbReference type="EMBL" id="CP048286">
    <property type="protein sequence ID" value="QHW32049.1"/>
    <property type="molecule type" value="Genomic_DNA"/>
</dbReference>
<feature type="transmembrane region" description="Helical" evidence="2">
    <location>
        <begin position="27"/>
        <end position="47"/>
    </location>
</feature>
<evidence type="ECO:0000313" key="5">
    <source>
        <dbReference type="Proteomes" id="UP000479114"/>
    </source>
</evidence>
<sequence>MQQNKSNETGHRSRAARVREKKAGSSGMLLTTGAFLIVLCAILYGIFASHKDSGSKALEASTPPAAGNAANGGAGSGTNQNQGQAGDSANAGASANDSDTANAPDSAGTTDSPGAAGSANDAGTADAGQPSANAPSDSNAGDAPAAGDSVPDSGGNAAADTGTDTAPAADPVKQEPPKQTGSDKGTKAPAVSGHASGSKLPTTYVVKKGDTLSTISLKFYQSKQYVAFLAKRNGIAFVNDMKVGDTIKIPALTSDAASVPTKPSSADYSKVKLPATYLVTPGDTLYRISVLFYQSGDYVSFLAKQNNLNEKEGLKAGISLRIPAKPAAK</sequence>
<name>A0A6C0P0R1_9BACL</name>
<feature type="compositionally biased region" description="Low complexity" evidence="1">
    <location>
        <begin position="77"/>
        <end position="103"/>
    </location>
</feature>
<keyword evidence="2" id="KW-0472">Membrane</keyword>
<protein>
    <submittedName>
        <fullName evidence="4">LysM peptidoglycan-binding domain-containing protein</fullName>
    </submittedName>
</protein>
<dbReference type="Pfam" id="PF01476">
    <property type="entry name" value="LysM"/>
    <property type="match status" value="2"/>
</dbReference>
<dbReference type="RefSeq" id="WP_162640853.1">
    <property type="nucleotide sequence ID" value="NZ_CP048286.1"/>
</dbReference>
<feature type="compositionally biased region" description="Low complexity" evidence="1">
    <location>
        <begin position="154"/>
        <end position="171"/>
    </location>
</feature>
<feature type="domain" description="LysM" evidence="3">
    <location>
        <begin position="202"/>
        <end position="249"/>
    </location>
</feature>
<feature type="domain" description="LysM" evidence="3">
    <location>
        <begin position="275"/>
        <end position="322"/>
    </location>
</feature>
<dbReference type="KEGG" id="prz:GZH47_15355"/>
<dbReference type="SUPFAM" id="SSF54106">
    <property type="entry name" value="LysM domain"/>
    <property type="match status" value="2"/>
</dbReference>
<evidence type="ECO:0000259" key="3">
    <source>
        <dbReference type="PROSITE" id="PS51782"/>
    </source>
</evidence>
<keyword evidence="5" id="KW-1185">Reference proteome</keyword>
<evidence type="ECO:0000256" key="1">
    <source>
        <dbReference type="SAM" id="MobiDB-lite"/>
    </source>
</evidence>
<dbReference type="Gene3D" id="3.10.350.10">
    <property type="entry name" value="LysM domain"/>
    <property type="match status" value="2"/>
</dbReference>
<feature type="region of interest" description="Disordered" evidence="1">
    <location>
        <begin position="55"/>
        <end position="200"/>
    </location>
</feature>
<evidence type="ECO:0000313" key="4">
    <source>
        <dbReference type="EMBL" id="QHW32049.1"/>
    </source>
</evidence>
<organism evidence="4 5">
    <name type="scientific">Paenibacillus rhizovicinus</name>
    <dbReference type="NCBI Taxonomy" id="2704463"/>
    <lineage>
        <taxon>Bacteria</taxon>
        <taxon>Bacillati</taxon>
        <taxon>Bacillota</taxon>
        <taxon>Bacilli</taxon>
        <taxon>Bacillales</taxon>
        <taxon>Paenibacillaceae</taxon>
        <taxon>Paenibacillus</taxon>
    </lineage>
</organism>
<gene>
    <name evidence="4" type="ORF">GZH47_15355</name>
</gene>
<feature type="compositionally biased region" description="Polar residues" evidence="1">
    <location>
        <begin position="130"/>
        <end position="139"/>
    </location>
</feature>
<dbReference type="Proteomes" id="UP000479114">
    <property type="component" value="Chromosome"/>
</dbReference>
<reference evidence="4 5" key="1">
    <citation type="submission" date="2020-02" db="EMBL/GenBank/DDBJ databases">
        <title>Paenibacillus sp. nov., isolated from rhizosphere soil of tomato.</title>
        <authorList>
            <person name="Weon H.-Y."/>
            <person name="Lee S.A."/>
        </authorList>
    </citation>
    <scope>NUCLEOTIDE SEQUENCE [LARGE SCALE GENOMIC DNA]</scope>
    <source>
        <strain evidence="4 5">14171R-81</strain>
    </source>
</reference>
<dbReference type="CDD" id="cd00118">
    <property type="entry name" value="LysM"/>
    <property type="match status" value="2"/>
</dbReference>
<keyword evidence="2" id="KW-0812">Transmembrane</keyword>
<evidence type="ECO:0000256" key="2">
    <source>
        <dbReference type="SAM" id="Phobius"/>
    </source>
</evidence>
<feature type="region of interest" description="Disordered" evidence="1">
    <location>
        <begin position="1"/>
        <end position="24"/>
    </location>
</feature>
<dbReference type="SMART" id="SM00257">
    <property type="entry name" value="LysM"/>
    <property type="match status" value="2"/>
</dbReference>
<dbReference type="PROSITE" id="PS51782">
    <property type="entry name" value="LYSM"/>
    <property type="match status" value="2"/>
</dbReference>
<keyword evidence="2" id="KW-1133">Transmembrane helix</keyword>